<dbReference type="RefSeq" id="WP_092526382.1">
    <property type="nucleotide sequence ID" value="NZ_FOWW01000001.1"/>
</dbReference>
<keyword evidence="1" id="KW-0732">Signal</keyword>
<evidence type="ECO:0000256" key="2">
    <source>
        <dbReference type="SAM" id="MobiDB-lite"/>
    </source>
</evidence>
<reference evidence="5" key="1">
    <citation type="submission" date="2016-10" db="EMBL/GenBank/DDBJ databases">
        <authorList>
            <person name="Varghese N."/>
            <person name="Submissions S."/>
        </authorList>
    </citation>
    <scope>NUCLEOTIDE SEQUENCE [LARGE SCALE GENOMIC DNA]</scope>
    <source>
        <strain evidence="5">CGMCC 4.5579</strain>
    </source>
</reference>
<protein>
    <submittedName>
        <fullName evidence="4">Peptidase family M23</fullName>
    </submittedName>
</protein>
<feature type="compositionally biased region" description="Low complexity" evidence="2">
    <location>
        <begin position="41"/>
        <end position="52"/>
    </location>
</feature>
<evidence type="ECO:0000313" key="4">
    <source>
        <dbReference type="EMBL" id="SFO84860.1"/>
    </source>
</evidence>
<dbReference type="AlphaFoldDB" id="A0A1I5KII2"/>
<evidence type="ECO:0000313" key="5">
    <source>
        <dbReference type="Proteomes" id="UP000198727"/>
    </source>
</evidence>
<dbReference type="CDD" id="cd12797">
    <property type="entry name" value="M23_peptidase"/>
    <property type="match status" value="1"/>
</dbReference>
<feature type="region of interest" description="Disordered" evidence="2">
    <location>
        <begin position="83"/>
        <end position="111"/>
    </location>
</feature>
<feature type="domain" description="M23ase beta-sheet core" evidence="3">
    <location>
        <begin position="110"/>
        <end position="204"/>
    </location>
</feature>
<keyword evidence="5" id="KW-1185">Reference proteome</keyword>
<dbReference type="Proteomes" id="UP000198727">
    <property type="component" value="Unassembled WGS sequence"/>
</dbReference>
<dbReference type="PANTHER" id="PTHR21666:SF289">
    <property type="entry name" value="L-ALA--D-GLU ENDOPEPTIDASE"/>
    <property type="match status" value="1"/>
</dbReference>
<dbReference type="InterPro" id="IPR016047">
    <property type="entry name" value="M23ase_b-sheet_dom"/>
</dbReference>
<name>A0A1I5KII2_9PSEU</name>
<accession>A0A1I5KII2</accession>
<dbReference type="EMBL" id="FOWW01000001">
    <property type="protein sequence ID" value="SFO84860.1"/>
    <property type="molecule type" value="Genomic_DNA"/>
</dbReference>
<dbReference type="PANTHER" id="PTHR21666">
    <property type="entry name" value="PEPTIDASE-RELATED"/>
    <property type="match status" value="1"/>
</dbReference>
<dbReference type="InterPro" id="IPR050570">
    <property type="entry name" value="Cell_wall_metabolism_enzyme"/>
</dbReference>
<dbReference type="Pfam" id="PF01551">
    <property type="entry name" value="Peptidase_M23"/>
    <property type="match status" value="1"/>
</dbReference>
<gene>
    <name evidence="4" type="ORF">SAMN05421810_101168</name>
</gene>
<organism evidence="4 5">
    <name type="scientific">Amycolatopsis arida</name>
    <dbReference type="NCBI Taxonomy" id="587909"/>
    <lineage>
        <taxon>Bacteria</taxon>
        <taxon>Bacillati</taxon>
        <taxon>Actinomycetota</taxon>
        <taxon>Actinomycetes</taxon>
        <taxon>Pseudonocardiales</taxon>
        <taxon>Pseudonocardiaceae</taxon>
        <taxon>Amycolatopsis</taxon>
    </lineage>
</organism>
<sequence>MSSIPRPLLALVLVLVLPLVSVPPWPPEGAAHAQPPPETHTPALPRPAATVLPPLPTPGTHESGTLAVTSRYEPVRAHSAALDPRFGWPLSPDPPVTRNFDPPATSYGSGHRGVDLGAAPGQPVLAAGEGVVVFSGTLAGRGVVSIDHDGGLRTTYEPLVPGVVVGDQVFRGQVIGEVVTGHPGCPAAACLHWGVRRGAEYLNPLRLVGPETRFRLKPWSG</sequence>
<feature type="region of interest" description="Disordered" evidence="2">
    <location>
        <begin position="28"/>
        <end position="64"/>
    </location>
</feature>
<dbReference type="GO" id="GO:0004222">
    <property type="term" value="F:metalloendopeptidase activity"/>
    <property type="evidence" value="ECO:0007669"/>
    <property type="project" value="TreeGrafter"/>
</dbReference>
<dbReference type="Gene3D" id="2.70.70.10">
    <property type="entry name" value="Glucose Permease (Domain IIA)"/>
    <property type="match status" value="1"/>
</dbReference>
<dbReference type="STRING" id="587909.SAMN05421810_101168"/>
<proteinExistence type="predicted"/>
<dbReference type="InterPro" id="IPR011055">
    <property type="entry name" value="Dup_hybrid_motif"/>
</dbReference>
<evidence type="ECO:0000259" key="3">
    <source>
        <dbReference type="Pfam" id="PF01551"/>
    </source>
</evidence>
<evidence type="ECO:0000256" key="1">
    <source>
        <dbReference type="ARBA" id="ARBA00022729"/>
    </source>
</evidence>
<dbReference type="OrthoDB" id="5245088at2"/>
<dbReference type="SUPFAM" id="SSF51261">
    <property type="entry name" value="Duplicated hybrid motif"/>
    <property type="match status" value="1"/>
</dbReference>